<dbReference type="AlphaFoldDB" id="A0A9P1C3Y9"/>
<feature type="region of interest" description="Disordered" evidence="1">
    <location>
        <begin position="1"/>
        <end position="30"/>
    </location>
</feature>
<accession>A0A9P1C3Y9</accession>
<feature type="transmembrane region" description="Helical" evidence="2">
    <location>
        <begin position="330"/>
        <end position="352"/>
    </location>
</feature>
<feature type="transmembrane region" description="Helical" evidence="2">
    <location>
        <begin position="584"/>
        <end position="603"/>
    </location>
</feature>
<keyword evidence="5" id="KW-0808">Transferase</keyword>
<reference evidence="5 6" key="2">
    <citation type="submission" date="2024-05" db="EMBL/GenBank/DDBJ databases">
        <authorList>
            <person name="Chen Y."/>
            <person name="Shah S."/>
            <person name="Dougan E. K."/>
            <person name="Thang M."/>
            <person name="Chan C."/>
        </authorList>
    </citation>
    <scope>NUCLEOTIDE SEQUENCE [LARGE SCALE GENOMIC DNA]</scope>
</reference>
<feature type="domain" description="Acyltransferase 3" evidence="3">
    <location>
        <begin position="41"/>
        <end position="382"/>
    </location>
</feature>
<keyword evidence="2" id="KW-0472">Membrane</keyword>
<dbReference type="Pfam" id="PF01757">
    <property type="entry name" value="Acyl_transf_3"/>
    <property type="match status" value="2"/>
</dbReference>
<dbReference type="Proteomes" id="UP001152797">
    <property type="component" value="Unassembled WGS sequence"/>
</dbReference>
<feature type="domain" description="Acyltransferase 3" evidence="3">
    <location>
        <begin position="504"/>
        <end position="864"/>
    </location>
</feature>
<reference evidence="4" key="1">
    <citation type="submission" date="2022-10" db="EMBL/GenBank/DDBJ databases">
        <authorList>
            <person name="Chen Y."/>
            <person name="Dougan E. K."/>
            <person name="Chan C."/>
            <person name="Rhodes N."/>
            <person name="Thang M."/>
        </authorList>
    </citation>
    <scope>NUCLEOTIDE SEQUENCE</scope>
</reference>
<proteinExistence type="predicted"/>
<dbReference type="InterPro" id="IPR002656">
    <property type="entry name" value="Acyl_transf_3_dom"/>
</dbReference>
<gene>
    <name evidence="4" type="ORF">C1SCF055_LOCUS12524</name>
</gene>
<dbReference type="PANTHER" id="PTHR23028">
    <property type="entry name" value="ACETYLTRANSFERASE"/>
    <property type="match status" value="1"/>
</dbReference>
<evidence type="ECO:0000256" key="1">
    <source>
        <dbReference type="SAM" id="MobiDB-lite"/>
    </source>
</evidence>
<comment type="caution">
    <text evidence="4">The sequence shown here is derived from an EMBL/GenBank/DDBJ whole genome shotgun (WGS) entry which is preliminary data.</text>
</comment>
<evidence type="ECO:0000259" key="3">
    <source>
        <dbReference type="Pfam" id="PF01757"/>
    </source>
</evidence>
<protein>
    <submittedName>
        <fullName evidence="5">Acyltransferase 3 domain-containing protein</fullName>
    </submittedName>
</protein>
<sequence length="898" mass="101500">SPRRIMSAEAPKIVDPDAKAAPKPDTKELAKPAKASKPRIDCIDGCRFALVFPIVVAHFARFSTNNLTALKLLTQENVLVGGFFVISGYVSAYTTTKLGVMAYYPLHFASSALFAPMFIWVERNFNATWKMIAFRAFLNFSMLQAWFPKEAEIWNQPTWFLSALTFSNLTMPTFVLPQVAQLTKGGLQKLFMALTGISLLQKVSYSETARFHSSKEHPVDGKVMHPLIWNLTRFHPFWALMEMTMGIVAARHVMLDTEEDKKKPKMNPIWLFLAAYASLGLRLTQFDFNDAIVRGVLFVPIFTKFLTAMHRDALSSEPSAITRFFGCKTMATLGSIAFPMFIVHGPLGQIFYKKAIAKKLWGKPMPHAFFPFYLAICLGISHLVNEHFVKNKKVGAFAGKAQTLTRMRMKLHTTIRSLGFGCFGEQLHLQLTTRWFRIKKEMPRRLKLLTPPLPNPPKSCRKHSPRRIMSAEAPKIVDPDAKAAPKPDTKELAKPAKASKPRIDCIDGCRFALVFPIVVAHFARFSTNNLTALKLLTQENVLVGGFFVISGYVSAYTTTKLGAIGVEEKKVANPELFFWQRVMAYYPLHFASSALFAPMFIWVERNFNATWKMIAFRAFLNFSMLQAWFPKEAEIWNQPTWFLSALTFSNLTMPTFVLPQVAQLTKGGLQKLFMALTGISLLQKVSYSETARFHSSKEHPVDGKVMHPLIWNLTRFHPFWALMEMTMGIVAARHVMLDTEEDKKKPKMNPIWLFLAAYASLGLRLTQFDFNDAIVRGVLFVPIFTKFLTAMHRDALSSEPSAITRFFGCKTMATLGSIAFPMFIVHGPLGQIFYKKAIAKKLWGKPMPHAFFPFYLAICLGISHLVNEHFVKNKKVGAFAGKVAQKLAGWTEGMLRDK</sequence>
<name>A0A9P1C3Y9_9DINO</name>
<feature type="transmembrane region" description="Helical" evidence="2">
    <location>
        <begin position="78"/>
        <end position="96"/>
    </location>
</feature>
<evidence type="ECO:0000313" key="5">
    <source>
        <dbReference type="EMBL" id="CAL4772349.1"/>
    </source>
</evidence>
<dbReference type="OrthoDB" id="412575at2759"/>
<dbReference type="GO" id="GO:0016747">
    <property type="term" value="F:acyltransferase activity, transferring groups other than amino-acyl groups"/>
    <property type="evidence" value="ECO:0007669"/>
    <property type="project" value="InterPro"/>
</dbReference>
<dbReference type="EMBL" id="CAMXCT030000946">
    <property type="protein sequence ID" value="CAL4772349.1"/>
    <property type="molecule type" value="Genomic_DNA"/>
</dbReference>
<dbReference type="EMBL" id="CAMXCT010000946">
    <property type="protein sequence ID" value="CAI3985037.1"/>
    <property type="molecule type" value="Genomic_DNA"/>
</dbReference>
<feature type="transmembrane region" description="Helical" evidence="2">
    <location>
        <begin position="749"/>
        <end position="767"/>
    </location>
</feature>
<evidence type="ECO:0000256" key="2">
    <source>
        <dbReference type="SAM" id="Phobius"/>
    </source>
</evidence>
<keyword evidence="2" id="KW-0812">Transmembrane</keyword>
<feature type="transmembrane region" description="Helical" evidence="2">
    <location>
        <begin position="269"/>
        <end position="285"/>
    </location>
</feature>
<feature type="transmembrane region" description="Helical" evidence="2">
    <location>
        <begin position="291"/>
        <end position="309"/>
    </location>
</feature>
<keyword evidence="6" id="KW-1185">Reference proteome</keyword>
<keyword evidence="5" id="KW-0012">Acyltransferase</keyword>
<evidence type="ECO:0000313" key="6">
    <source>
        <dbReference type="Proteomes" id="UP001152797"/>
    </source>
</evidence>
<dbReference type="EMBL" id="CAMXCT020000946">
    <property type="protein sequence ID" value="CAL1138412.1"/>
    <property type="molecule type" value="Genomic_DNA"/>
</dbReference>
<feature type="transmembrane region" description="Helical" evidence="2">
    <location>
        <begin position="364"/>
        <end position="384"/>
    </location>
</feature>
<keyword evidence="2" id="KW-1133">Transmembrane helix</keyword>
<organism evidence="4">
    <name type="scientific">Cladocopium goreaui</name>
    <dbReference type="NCBI Taxonomy" id="2562237"/>
    <lineage>
        <taxon>Eukaryota</taxon>
        <taxon>Sar</taxon>
        <taxon>Alveolata</taxon>
        <taxon>Dinophyceae</taxon>
        <taxon>Suessiales</taxon>
        <taxon>Symbiodiniaceae</taxon>
        <taxon>Cladocopium</taxon>
    </lineage>
</organism>
<feature type="compositionally biased region" description="Basic and acidic residues" evidence="1">
    <location>
        <begin position="12"/>
        <end position="30"/>
    </location>
</feature>
<feature type="transmembrane region" description="Helical" evidence="2">
    <location>
        <begin position="773"/>
        <end position="791"/>
    </location>
</feature>
<feature type="transmembrane region" description="Helical" evidence="2">
    <location>
        <begin position="102"/>
        <end position="121"/>
    </location>
</feature>
<dbReference type="InterPro" id="IPR050879">
    <property type="entry name" value="Acyltransferase_3"/>
</dbReference>
<feature type="transmembrane region" description="Helical" evidence="2">
    <location>
        <begin position="812"/>
        <end position="834"/>
    </location>
</feature>
<evidence type="ECO:0000313" key="4">
    <source>
        <dbReference type="EMBL" id="CAI3985037.1"/>
    </source>
</evidence>
<feature type="transmembrane region" description="Helical" evidence="2">
    <location>
        <begin position="846"/>
        <end position="866"/>
    </location>
</feature>
<feature type="non-terminal residue" evidence="4">
    <location>
        <position position="1"/>
    </location>
</feature>